<reference evidence="6" key="1">
    <citation type="journal article" date="2019" name="Int. J. Syst. Evol. Microbiol.">
        <title>The Global Catalogue of Microorganisms (GCM) 10K type strain sequencing project: providing services to taxonomists for standard genome sequencing and annotation.</title>
        <authorList>
            <consortium name="The Broad Institute Genomics Platform"/>
            <consortium name="The Broad Institute Genome Sequencing Center for Infectious Disease"/>
            <person name="Wu L."/>
            <person name="Ma J."/>
        </authorList>
    </citation>
    <scope>NUCLEOTIDE SEQUENCE [LARGE SCALE GENOMIC DNA]</scope>
    <source>
        <strain evidence="6">CCUG 57263</strain>
    </source>
</reference>
<organism evidence="5 6">
    <name type="scientific">Paenibacillus residui</name>
    <dbReference type="NCBI Taxonomy" id="629724"/>
    <lineage>
        <taxon>Bacteria</taxon>
        <taxon>Bacillati</taxon>
        <taxon>Bacillota</taxon>
        <taxon>Bacilli</taxon>
        <taxon>Bacillales</taxon>
        <taxon>Paenibacillaceae</taxon>
        <taxon>Paenibacillus</taxon>
    </lineage>
</organism>
<evidence type="ECO:0000313" key="6">
    <source>
        <dbReference type="Proteomes" id="UP001597120"/>
    </source>
</evidence>
<dbReference type="InterPro" id="IPR018062">
    <property type="entry name" value="HTH_AraC-typ_CS"/>
</dbReference>
<gene>
    <name evidence="5" type="ORF">ACFQ03_22480</name>
</gene>
<keyword evidence="3" id="KW-0804">Transcription</keyword>
<protein>
    <submittedName>
        <fullName evidence="5">Helix-turn-helix transcriptional regulator</fullName>
    </submittedName>
</protein>
<dbReference type="InterPro" id="IPR020449">
    <property type="entry name" value="Tscrpt_reg_AraC-type_HTH"/>
</dbReference>
<evidence type="ECO:0000256" key="2">
    <source>
        <dbReference type="ARBA" id="ARBA00023125"/>
    </source>
</evidence>
<dbReference type="EMBL" id="JBHTIU010000093">
    <property type="protein sequence ID" value="MFD0871899.1"/>
    <property type="molecule type" value="Genomic_DNA"/>
</dbReference>
<keyword evidence="1" id="KW-0805">Transcription regulation</keyword>
<keyword evidence="6" id="KW-1185">Reference proteome</keyword>
<sequence>MFTKQKGISINKYITLFRMEKARELLLTTNRKIADIARDVGYHNLPYFGSLFKNYYGKTPSRFRKEA</sequence>
<dbReference type="SMART" id="SM00342">
    <property type="entry name" value="HTH_ARAC"/>
    <property type="match status" value="1"/>
</dbReference>
<evidence type="ECO:0000256" key="1">
    <source>
        <dbReference type="ARBA" id="ARBA00023015"/>
    </source>
</evidence>
<dbReference type="Gene3D" id="1.10.10.60">
    <property type="entry name" value="Homeodomain-like"/>
    <property type="match status" value="1"/>
</dbReference>
<dbReference type="PRINTS" id="PR00032">
    <property type="entry name" value="HTHARAC"/>
</dbReference>
<proteinExistence type="predicted"/>
<evidence type="ECO:0000259" key="4">
    <source>
        <dbReference type="PROSITE" id="PS01124"/>
    </source>
</evidence>
<dbReference type="Pfam" id="PF12833">
    <property type="entry name" value="HTH_18"/>
    <property type="match status" value="1"/>
</dbReference>
<feature type="domain" description="HTH araC/xylS-type" evidence="4">
    <location>
        <begin position="1"/>
        <end position="66"/>
    </location>
</feature>
<dbReference type="PANTHER" id="PTHR43280">
    <property type="entry name" value="ARAC-FAMILY TRANSCRIPTIONAL REGULATOR"/>
    <property type="match status" value="1"/>
</dbReference>
<dbReference type="PROSITE" id="PS00041">
    <property type="entry name" value="HTH_ARAC_FAMILY_1"/>
    <property type="match status" value="1"/>
</dbReference>
<keyword evidence="2" id="KW-0238">DNA-binding</keyword>
<accession>A0ABW3DH66</accession>
<evidence type="ECO:0000313" key="5">
    <source>
        <dbReference type="EMBL" id="MFD0871899.1"/>
    </source>
</evidence>
<comment type="caution">
    <text evidence="5">The sequence shown here is derived from an EMBL/GenBank/DDBJ whole genome shotgun (WGS) entry which is preliminary data.</text>
</comment>
<dbReference type="RefSeq" id="WP_379291111.1">
    <property type="nucleotide sequence ID" value="NZ_JBHTIU010000093.1"/>
</dbReference>
<dbReference type="PROSITE" id="PS01124">
    <property type="entry name" value="HTH_ARAC_FAMILY_2"/>
    <property type="match status" value="1"/>
</dbReference>
<evidence type="ECO:0000256" key="3">
    <source>
        <dbReference type="ARBA" id="ARBA00023163"/>
    </source>
</evidence>
<dbReference type="PANTHER" id="PTHR43280:SF2">
    <property type="entry name" value="HTH-TYPE TRANSCRIPTIONAL REGULATOR EXSA"/>
    <property type="match status" value="1"/>
</dbReference>
<dbReference type="Proteomes" id="UP001597120">
    <property type="component" value="Unassembled WGS sequence"/>
</dbReference>
<name>A0ABW3DH66_9BACL</name>
<dbReference type="InterPro" id="IPR009057">
    <property type="entry name" value="Homeodomain-like_sf"/>
</dbReference>
<dbReference type="InterPro" id="IPR018060">
    <property type="entry name" value="HTH_AraC"/>
</dbReference>
<dbReference type="SUPFAM" id="SSF46689">
    <property type="entry name" value="Homeodomain-like"/>
    <property type="match status" value="1"/>
</dbReference>